<evidence type="ECO:0000259" key="14">
    <source>
        <dbReference type="Pfam" id="PF20260"/>
    </source>
</evidence>
<dbReference type="EC" id="2.1.1.193" evidence="3 12"/>
<dbReference type="InterPro" id="IPR029026">
    <property type="entry name" value="tRNA_m1G_MTases_N"/>
</dbReference>
<dbReference type="InterPro" id="IPR029028">
    <property type="entry name" value="Alpha/beta_knot_MTases"/>
</dbReference>
<organism evidence="15 16">
    <name type="scientific">Candidatus Allofournierella pullistercoris</name>
    <dbReference type="NCBI Taxonomy" id="2838597"/>
    <lineage>
        <taxon>Bacteria</taxon>
        <taxon>Bacillati</taxon>
        <taxon>Bacillota</taxon>
        <taxon>Clostridia</taxon>
        <taxon>Eubacteriales</taxon>
        <taxon>Oscillospiraceae</taxon>
        <taxon>Allofournierella</taxon>
    </lineage>
</organism>
<dbReference type="InterPro" id="IPR046886">
    <property type="entry name" value="RsmE_MTase_dom"/>
</dbReference>
<keyword evidence="5 12" id="KW-0963">Cytoplasm</keyword>
<evidence type="ECO:0000313" key="16">
    <source>
        <dbReference type="Proteomes" id="UP000713596"/>
    </source>
</evidence>
<dbReference type="Proteomes" id="UP000713596">
    <property type="component" value="Unassembled WGS sequence"/>
</dbReference>
<protein>
    <recommendedName>
        <fullName evidence="4 12">Ribosomal RNA small subunit methyltransferase E</fullName>
        <ecNumber evidence="3 12">2.1.1.193</ecNumber>
    </recommendedName>
</protein>
<comment type="similarity">
    <text evidence="2 12">Belongs to the RNA methyltransferase RsmE family.</text>
</comment>
<dbReference type="EMBL" id="JAHLFP010000026">
    <property type="protein sequence ID" value="MBU3805949.1"/>
    <property type="molecule type" value="Genomic_DNA"/>
</dbReference>
<comment type="catalytic activity">
    <reaction evidence="11 12">
        <text>uridine(1498) in 16S rRNA + S-adenosyl-L-methionine = N(3)-methyluridine(1498) in 16S rRNA + S-adenosyl-L-homocysteine + H(+)</text>
        <dbReference type="Rhea" id="RHEA:42920"/>
        <dbReference type="Rhea" id="RHEA-COMP:10283"/>
        <dbReference type="Rhea" id="RHEA-COMP:10284"/>
        <dbReference type="ChEBI" id="CHEBI:15378"/>
        <dbReference type="ChEBI" id="CHEBI:57856"/>
        <dbReference type="ChEBI" id="CHEBI:59789"/>
        <dbReference type="ChEBI" id="CHEBI:65315"/>
        <dbReference type="ChEBI" id="CHEBI:74502"/>
        <dbReference type="EC" id="2.1.1.193"/>
    </reaction>
</comment>
<dbReference type="Pfam" id="PF20260">
    <property type="entry name" value="PUA_4"/>
    <property type="match status" value="1"/>
</dbReference>
<evidence type="ECO:0000256" key="3">
    <source>
        <dbReference type="ARBA" id="ARBA00012328"/>
    </source>
</evidence>
<evidence type="ECO:0000256" key="7">
    <source>
        <dbReference type="ARBA" id="ARBA00022603"/>
    </source>
</evidence>
<sequence>MPHRYFTDNIQGDTAQLEGQDAHHLARVMRAKLGQTVLVCDGKGTDYTAEITQIEPECVTLSIQSRQPSSCEPSVQLTLFVGYPKQDKLEWIIQKGVELGAVRIVPFFSRYCVVTPKKEEQKNQRYQKIAQEAAKQAGRGVIPVVEMPLTFAQLVERVSQFDTCLLCYEQGGNPLSTCLENAKEVALITGSEGGFTPEEAQKLADAGAHWIGLGPRILRCETAPIAAASAVMTLTGNLE</sequence>
<evidence type="ECO:0000256" key="4">
    <source>
        <dbReference type="ARBA" id="ARBA00013673"/>
    </source>
</evidence>
<evidence type="ECO:0000256" key="11">
    <source>
        <dbReference type="ARBA" id="ARBA00047944"/>
    </source>
</evidence>
<reference evidence="15" key="2">
    <citation type="submission" date="2021-04" db="EMBL/GenBank/DDBJ databases">
        <authorList>
            <person name="Gilroy R."/>
        </authorList>
    </citation>
    <scope>NUCLEOTIDE SEQUENCE</scope>
    <source>
        <strain evidence="15">B5_2728</strain>
    </source>
</reference>
<dbReference type="Gene3D" id="3.40.1280.10">
    <property type="match status" value="1"/>
</dbReference>
<feature type="domain" description="Ribosomal RNA small subunit methyltransferase E PUA-like" evidence="14">
    <location>
        <begin position="17"/>
        <end position="62"/>
    </location>
</feature>
<dbReference type="AlphaFoldDB" id="A0A948T252"/>
<dbReference type="SUPFAM" id="SSF75217">
    <property type="entry name" value="alpha/beta knot"/>
    <property type="match status" value="1"/>
</dbReference>
<proteinExistence type="inferred from homology"/>
<dbReference type="GO" id="GO:0070042">
    <property type="term" value="F:rRNA (uridine-N3-)-methyltransferase activity"/>
    <property type="evidence" value="ECO:0007669"/>
    <property type="project" value="TreeGrafter"/>
</dbReference>
<evidence type="ECO:0000256" key="10">
    <source>
        <dbReference type="ARBA" id="ARBA00025699"/>
    </source>
</evidence>
<comment type="caution">
    <text evidence="15">The sequence shown here is derived from an EMBL/GenBank/DDBJ whole genome shotgun (WGS) entry which is preliminary data.</text>
</comment>
<keyword evidence="9 12" id="KW-0949">S-adenosyl-L-methionine</keyword>
<dbReference type="GO" id="GO:0005737">
    <property type="term" value="C:cytoplasm"/>
    <property type="evidence" value="ECO:0007669"/>
    <property type="project" value="UniProtKB-SubCell"/>
</dbReference>
<feature type="domain" description="Ribosomal RNA small subunit methyltransferase E methyltransferase" evidence="13">
    <location>
        <begin position="73"/>
        <end position="231"/>
    </location>
</feature>
<reference evidence="15" key="1">
    <citation type="journal article" date="2021" name="PeerJ">
        <title>Extensive microbial diversity within the chicken gut microbiome revealed by metagenomics and culture.</title>
        <authorList>
            <person name="Gilroy R."/>
            <person name="Ravi A."/>
            <person name="Getino M."/>
            <person name="Pursley I."/>
            <person name="Horton D.L."/>
            <person name="Alikhan N.F."/>
            <person name="Baker D."/>
            <person name="Gharbi K."/>
            <person name="Hall N."/>
            <person name="Watson M."/>
            <person name="Adriaenssens E.M."/>
            <person name="Foster-Nyarko E."/>
            <person name="Jarju S."/>
            <person name="Secka A."/>
            <person name="Antonio M."/>
            <person name="Oren A."/>
            <person name="Chaudhuri R.R."/>
            <person name="La Ragione R."/>
            <person name="Hildebrand F."/>
            <person name="Pallen M.J."/>
        </authorList>
    </citation>
    <scope>NUCLEOTIDE SEQUENCE</scope>
    <source>
        <strain evidence="15">B5_2728</strain>
    </source>
</reference>
<name>A0A948T252_9FIRM</name>
<evidence type="ECO:0000256" key="5">
    <source>
        <dbReference type="ARBA" id="ARBA00022490"/>
    </source>
</evidence>
<dbReference type="NCBIfam" id="NF008692">
    <property type="entry name" value="PRK11713.1-5"/>
    <property type="match status" value="1"/>
</dbReference>
<dbReference type="CDD" id="cd18084">
    <property type="entry name" value="RsmE-like"/>
    <property type="match status" value="1"/>
</dbReference>
<gene>
    <name evidence="15" type="ORF">H9882_03545</name>
</gene>
<dbReference type="InterPro" id="IPR046887">
    <property type="entry name" value="RsmE_PUA-like"/>
</dbReference>
<evidence type="ECO:0000259" key="13">
    <source>
        <dbReference type="Pfam" id="PF04452"/>
    </source>
</evidence>
<dbReference type="InterPro" id="IPR015947">
    <property type="entry name" value="PUA-like_sf"/>
</dbReference>
<accession>A0A948T252</accession>
<dbReference type="GO" id="GO:0070475">
    <property type="term" value="P:rRNA base methylation"/>
    <property type="evidence" value="ECO:0007669"/>
    <property type="project" value="TreeGrafter"/>
</dbReference>
<evidence type="ECO:0000256" key="1">
    <source>
        <dbReference type="ARBA" id="ARBA00004496"/>
    </source>
</evidence>
<evidence type="ECO:0000256" key="2">
    <source>
        <dbReference type="ARBA" id="ARBA00005528"/>
    </source>
</evidence>
<keyword evidence="6 12" id="KW-0698">rRNA processing</keyword>
<comment type="subcellular location">
    <subcellularLocation>
        <location evidence="1 12">Cytoplasm</location>
    </subcellularLocation>
</comment>
<dbReference type="PIRSF" id="PIRSF015601">
    <property type="entry name" value="MTase_slr0722"/>
    <property type="match status" value="1"/>
</dbReference>
<dbReference type="SUPFAM" id="SSF88697">
    <property type="entry name" value="PUA domain-like"/>
    <property type="match status" value="1"/>
</dbReference>
<dbReference type="InterPro" id="IPR006700">
    <property type="entry name" value="RsmE"/>
</dbReference>
<evidence type="ECO:0000256" key="9">
    <source>
        <dbReference type="ARBA" id="ARBA00022691"/>
    </source>
</evidence>
<evidence type="ECO:0000256" key="12">
    <source>
        <dbReference type="PIRNR" id="PIRNR015601"/>
    </source>
</evidence>
<dbReference type="PANTHER" id="PTHR30027">
    <property type="entry name" value="RIBOSOMAL RNA SMALL SUBUNIT METHYLTRANSFERASE E"/>
    <property type="match status" value="1"/>
</dbReference>
<dbReference type="Pfam" id="PF04452">
    <property type="entry name" value="Methyltrans_RNA"/>
    <property type="match status" value="1"/>
</dbReference>
<dbReference type="PANTHER" id="PTHR30027:SF3">
    <property type="entry name" value="16S RRNA (URACIL(1498)-N(3))-METHYLTRANSFERASE"/>
    <property type="match status" value="1"/>
</dbReference>
<dbReference type="NCBIfam" id="TIGR00046">
    <property type="entry name" value="RsmE family RNA methyltransferase"/>
    <property type="match status" value="1"/>
</dbReference>
<keyword evidence="8 12" id="KW-0808">Transferase</keyword>
<keyword evidence="7 12" id="KW-0489">Methyltransferase</keyword>
<evidence type="ECO:0000313" key="15">
    <source>
        <dbReference type="EMBL" id="MBU3805949.1"/>
    </source>
</evidence>
<evidence type="ECO:0000256" key="6">
    <source>
        <dbReference type="ARBA" id="ARBA00022552"/>
    </source>
</evidence>
<comment type="function">
    <text evidence="10 12">Specifically methylates the N3 position of the uracil ring of uridine 1498 (m3U1498) in 16S rRNA. Acts on the fully assembled 30S ribosomal subunit.</text>
</comment>
<evidence type="ECO:0000256" key="8">
    <source>
        <dbReference type="ARBA" id="ARBA00022679"/>
    </source>
</evidence>